<evidence type="ECO:0000313" key="2">
    <source>
        <dbReference type="Proteomes" id="UP000276133"/>
    </source>
</evidence>
<name>A0A3M7RHF4_BRAPC</name>
<dbReference type="AlphaFoldDB" id="A0A3M7RHF4"/>
<reference evidence="1 2" key="1">
    <citation type="journal article" date="2018" name="Sci. Rep.">
        <title>Genomic signatures of local adaptation to the degree of environmental predictability in rotifers.</title>
        <authorList>
            <person name="Franch-Gras L."/>
            <person name="Hahn C."/>
            <person name="Garcia-Roger E.M."/>
            <person name="Carmona M.J."/>
            <person name="Serra M."/>
            <person name="Gomez A."/>
        </authorList>
    </citation>
    <scope>NUCLEOTIDE SEQUENCE [LARGE SCALE GENOMIC DNA]</scope>
    <source>
        <strain evidence="1">HYR1</strain>
    </source>
</reference>
<evidence type="ECO:0008006" key="3">
    <source>
        <dbReference type="Google" id="ProtNLM"/>
    </source>
</evidence>
<sequence>MTGDDKRYYDCYTMGKKVKCPFKMYLFLHPDTQYCTVFMSDDKHSHEKQEDEIDCEHLSKTVRNEIIRIFENETHQATSIQIYNLIQRYKKSNYGPANMTLNQLIDYCNAHINLPDNLDEVFIPKTYFEASITEAKEFDFCPNKLVADAAPAITNGFTKVFNHPFSRVICWAHVIRNIDSNLITINDEPMRKSIRNQIIRSISNNKIGKKNNESVKVFSKYFNDVWLSDSNDAWYESYSLRTPSTNNALESTNRIIKDEATFRKRLSVSDFLNMVSTKLLKRWSKERSVNYTDPIHFKFAADINLRTWTKAWHWQCEHCDINIPKKTDHLGST</sequence>
<proteinExistence type="predicted"/>
<keyword evidence="2" id="KW-1185">Reference proteome</keyword>
<organism evidence="1 2">
    <name type="scientific">Brachionus plicatilis</name>
    <name type="common">Marine rotifer</name>
    <name type="synonym">Brachionus muelleri</name>
    <dbReference type="NCBI Taxonomy" id="10195"/>
    <lineage>
        <taxon>Eukaryota</taxon>
        <taxon>Metazoa</taxon>
        <taxon>Spiralia</taxon>
        <taxon>Gnathifera</taxon>
        <taxon>Rotifera</taxon>
        <taxon>Eurotatoria</taxon>
        <taxon>Monogononta</taxon>
        <taxon>Pseudotrocha</taxon>
        <taxon>Ploima</taxon>
        <taxon>Brachionidae</taxon>
        <taxon>Brachionus</taxon>
    </lineage>
</organism>
<gene>
    <name evidence="1" type="ORF">BpHYR1_014999</name>
</gene>
<protein>
    <recommendedName>
        <fullName evidence="3">MULE transposase domain-containing protein</fullName>
    </recommendedName>
</protein>
<dbReference type="EMBL" id="REGN01003363">
    <property type="protein sequence ID" value="RNA23002.1"/>
    <property type="molecule type" value="Genomic_DNA"/>
</dbReference>
<dbReference type="Proteomes" id="UP000276133">
    <property type="component" value="Unassembled WGS sequence"/>
</dbReference>
<evidence type="ECO:0000313" key="1">
    <source>
        <dbReference type="EMBL" id="RNA23002.1"/>
    </source>
</evidence>
<comment type="caution">
    <text evidence="1">The sequence shown here is derived from an EMBL/GenBank/DDBJ whole genome shotgun (WGS) entry which is preliminary data.</text>
</comment>
<dbReference type="OrthoDB" id="119028at2759"/>
<accession>A0A3M7RHF4</accession>